<accession>A0A8K0D2P4</accession>
<evidence type="ECO:0000313" key="2">
    <source>
        <dbReference type="EMBL" id="KAF2895057.1"/>
    </source>
</evidence>
<proteinExistence type="predicted"/>
<evidence type="ECO:0000313" key="3">
    <source>
        <dbReference type="Proteomes" id="UP000801492"/>
    </source>
</evidence>
<name>A0A8K0D2P4_IGNLU</name>
<evidence type="ECO:0000256" key="1">
    <source>
        <dbReference type="SAM" id="MobiDB-lite"/>
    </source>
</evidence>
<sequence length="227" mass="25683">MSRKPFKALKEALDYCFSDEIEADIALIPPEVDNLTDKDEGPDDEIAVPDILDVFGTVEVLEQDDISDEEVEQPEASTPADEDEDLGISLVRNAMSRNTYLELKSAFYVQDNSEAHNNKKDKSFKIRFLLELQKPLSIKEFRRASAVPYLQLGHGSRVAKGRPISTPSTSRTHVPGDVRFDGKNHLIKKREQQRRCQYSNCKGRPLTYCSRCLVTLCTACFPLHHTP</sequence>
<evidence type="ECO:0008006" key="4">
    <source>
        <dbReference type="Google" id="ProtNLM"/>
    </source>
</evidence>
<dbReference type="OrthoDB" id="6779180at2759"/>
<dbReference type="EMBL" id="VTPC01006286">
    <property type="protein sequence ID" value="KAF2895057.1"/>
    <property type="molecule type" value="Genomic_DNA"/>
</dbReference>
<comment type="caution">
    <text evidence="2">The sequence shown here is derived from an EMBL/GenBank/DDBJ whole genome shotgun (WGS) entry which is preliminary data.</text>
</comment>
<reference evidence="2" key="1">
    <citation type="submission" date="2019-08" db="EMBL/GenBank/DDBJ databases">
        <title>The genome of the North American firefly Photinus pyralis.</title>
        <authorList>
            <consortium name="Photinus pyralis genome working group"/>
            <person name="Fallon T.R."/>
            <person name="Sander Lower S.E."/>
            <person name="Weng J.-K."/>
        </authorList>
    </citation>
    <scope>NUCLEOTIDE SEQUENCE</scope>
    <source>
        <strain evidence="2">TRF0915ILg1</strain>
        <tissue evidence="2">Whole body</tissue>
    </source>
</reference>
<gene>
    <name evidence="2" type="ORF">ILUMI_11118</name>
</gene>
<dbReference type="Proteomes" id="UP000801492">
    <property type="component" value="Unassembled WGS sequence"/>
</dbReference>
<keyword evidence="3" id="KW-1185">Reference proteome</keyword>
<protein>
    <recommendedName>
        <fullName evidence="4">PiggyBac transposable element-derived protein domain-containing protein</fullName>
    </recommendedName>
</protein>
<feature type="region of interest" description="Disordered" evidence="1">
    <location>
        <begin position="64"/>
        <end position="83"/>
    </location>
</feature>
<dbReference type="AlphaFoldDB" id="A0A8K0D2P4"/>
<organism evidence="2 3">
    <name type="scientific">Ignelater luminosus</name>
    <name type="common">Cucubano</name>
    <name type="synonym">Pyrophorus luminosus</name>
    <dbReference type="NCBI Taxonomy" id="2038154"/>
    <lineage>
        <taxon>Eukaryota</taxon>
        <taxon>Metazoa</taxon>
        <taxon>Ecdysozoa</taxon>
        <taxon>Arthropoda</taxon>
        <taxon>Hexapoda</taxon>
        <taxon>Insecta</taxon>
        <taxon>Pterygota</taxon>
        <taxon>Neoptera</taxon>
        <taxon>Endopterygota</taxon>
        <taxon>Coleoptera</taxon>
        <taxon>Polyphaga</taxon>
        <taxon>Elateriformia</taxon>
        <taxon>Elateroidea</taxon>
        <taxon>Elateridae</taxon>
        <taxon>Agrypninae</taxon>
        <taxon>Pyrophorini</taxon>
        <taxon>Ignelater</taxon>
    </lineage>
</organism>
<feature type="compositionally biased region" description="Acidic residues" evidence="1">
    <location>
        <begin position="64"/>
        <end position="73"/>
    </location>
</feature>